<dbReference type="SUPFAM" id="SSF54909">
    <property type="entry name" value="Dimeric alpha+beta barrel"/>
    <property type="match status" value="1"/>
</dbReference>
<dbReference type="KEGG" id="tsa:AciPR4_3429"/>
<keyword evidence="3" id="KW-1185">Reference proteome</keyword>
<dbReference type="PROSITE" id="PS51725">
    <property type="entry name" value="ABM"/>
    <property type="match status" value="1"/>
</dbReference>
<dbReference type="Proteomes" id="UP000006844">
    <property type="component" value="Chromosome"/>
</dbReference>
<keyword evidence="2" id="KW-0560">Oxidoreductase</keyword>
<evidence type="ECO:0000259" key="1">
    <source>
        <dbReference type="PROSITE" id="PS51725"/>
    </source>
</evidence>
<dbReference type="AlphaFoldDB" id="E8UXF9"/>
<dbReference type="STRING" id="401053.AciPR4_3429"/>
<dbReference type="HOGENOM" id="CLU_131496_3_3_0"/>
<sequence>MVTFTVRMKFTMEDHDEVERVLRALTAETRKEPGCVSYICHFVDGDAETVLIYEQYRDQAAVEAHRQSPHFEKYAVGGLYQMMKLREIENLAAVS</sequence>
<feature type="domain" description="ABM" evidence="1">
    <location>
        <begin position="2"/>
        <end position="91"/>
    </location>
</feature>
<dbReference type="RefSeq" id="WP_013569914.1">
    <property type="nucleotide sequence ID" value="NC_014963.1"/>
</dbReference>
<dbReference type="OrthoDB" id="9806189at2"/>
<dbReference type="InterPro" id="IPR050744">
    <property type="entry name" value="AI-2_Isomerase_LsrG"/>
</dbReference>
<dbReference type="PANTHER" id="PTHR33336:SF3">
    <property type="entry name" value="ABM DOMAIN-CONTAINING PROTEIN"/>
    <property type="match status" value="1"/>
</dbReference>
<organism evidence="2 3">
    <name type="scientific">Terriglobus saanensis (strain ATCC BAA-1853 / DSM 23119 / SP1PR4)</name>
    <dbReference type="NCBI Taxonomy" id="401053"/>
    <lineage>
        <taxon>Bacteria</taxon>
        <taxon>Pseudomonadati</taxon>
        <taxon>Acidobacteriota</taxon>
        <taxon>Terriglobia</taxon>
        <taxon>Terriglobales</taxon>
        <taxon>Acidobacteriaceae</taxon>
        <taxon>Terriglobus</taxon>
    </lineage>
</organism>
<dbReference type="eggNOG" id="COG1359">
    <property type="taxonomic scope" value="Bacteria"/>
</dbReference>
<reference evidence="2 3" key="1">
    <citation type="journal article" date="2012" name="Stand. Genomic Sci.">
        <title>Complete genome sequence of Terriglobus saanensis type strain SP1PR4(T), an Acidobacteria from tundra soil.</title>
        <authorList>
            <person name="Rawat S.R."/>
            <person name="Mannisto M.K."/>
            <person name="Starovoytov V."/>
            <person name="Goodwin L."/>
            <person name="Nolan M."/>
            <person name="Hauser L."/>
            <person name="Land M."/>
            <person name="Davenport K.W."/>
            <person name="Woyke T."/>
            <person name="Haggblom M.M."/>
        </authorList>
    </citation>
    <scope>NUCLEOTIDE SEQUENCE</scope>
    <source>
        <strain evidence="3">ATCC BAA-1853 / DSM 23119 / SP1PR4</strain>
    </source>
</reference>
<gene>
    <name evidence="2" type="ordered locus">AciPR4_3429</name>
</gene>
<dbReference type="Pfam" id="PF03992">
    <property type="entry name" value="ABM"/>
    <property type="match status" value="1"/>
</dbReference>
<dbReference type="Gene3D" id="3.30.70.100">
    <property type="match status" value="1"/>
</dbReference>
<dbReference type="InterPro" id="IPR011008">
    <property type="entry name" value="Dimeric_a/b-barrel"/>
</dbReference>
<dbReference type="GO" id="GO:0005829">
    <property type="term" value="C:cytosol"/>
    <property type="evidence" value="ECO:0007669"/>
    <property type="project" value="TreeGrafter"/>
</dbReference>
<dbReference type="EMBL" id="CP002467">
    <property type="protein sequence ID" value="ADV84183.1"/>
    <property type="molecule type" value="Genomic_DNA"/>
</dbReference>
<evidence type="ECO:0000313" key="3">
    <source>
        <dbReference type="Proteomes" id="UP000006844"/>
    </source>
</evidence>
<dbReference type="GO" id="GO:0004497">
    <property type="term" value="F:monooxygenase activity"/>
    <property type="evidence" value="ECO:0007669"/>
    <property type="project" value="UniProtKB-KW"/>
</dbReference>
<proteinExistence type="predicted"/>
<accession>E8UXF9</accession>
<protein>
    <submittedName>
        <fullName evidence="2">Antibiotic biosynthesis monooxygenase</fullName>
    </submittedName>
</protein>
<dbReference type="InterPro" id="IPR007138">
    <property type="entry name" value="ABM_dom"/>
</dbReference>
<keyword evidence="2" id="KW-0503">Monooxygenase</keyword>
<dbReference type="PANTHER" id="PTHR33336">
    <property type="entry name" value="QUINOL MONOOXYGENASE YGIN-RELATED"/>
    <property type="match status" value="1"/>
</dbReference>
<evidence type="ECO:0000313" key="2">
    <source>
        <dbReference type="EMBL" id="ADV84183.1"/>
    </source>
</evidence>
<name>E8UXF9_TERSS</name>